<name>F9W7L4_TRYCI</name>
<protein>
    <submittedName>
        <fullName evidence="1">Uncharacterized protein</fullName>
    </submittedName>
</protein>
<organism evidence="1 2">
    <name type="scientific">Trypanosoma congolense (strain IL3000)</name>
    <dbReference type="NCBI Taxonomy" id="1068625"/>
    <lineage>
        <taxon>Eukaryota</taxon>
        <taxon>Discoba</taxon>
        <taxon>Euglenozoa</taxon>
        <taxon>Kinetoplastea</taxon>
        <taxon>Metakinetoplastina</taxon>
        <taxon>Trypanosomatida</taxon>
        <taxon>Trypanosomatidae</taxon>
        <taxon>Trypanosoma</taxon>
        <taxon>Nannomonas</taxon>
    </lineage>
</organism>
<keyword evidence="2" id="KW-1185">Reference proteome</keyword>
<gene>
    <name evidence="1" type="ORF">TCIL3000_0_39560</name>
</gene>
<evidence type="ECO:0000313" key="1">
    <source>
        <dbReference type="EMBL" id="CCD13182.1"/>
    </source>
</evidence>
<dbReference type="EMBL" id="CAEQ01001049">
    <property type="protein sequence ID" value="CCD13182.1"/>
    <property type="molecule type" value="Genomic_DNA"/>
</dbReference>
<reference evidence="1 2" key="2">
    <citation type="journal article" date="2012" name="Proc. Natl. Acad. Sci. U.S.A.">
        <title>Antigenic diversity is generated by distinct evolutionary mechanisms in African trypanosome species.</title>
        <authorList>
            <person name="Jackson A.P."/>
            <person name="Berry A."/>
            <person name="Aslett M."/>
            <person name="Allison H.C."/>
            <person name="Burton P."/>
            <person name="Vavrova-Anderson J."/>
            <person name="Brown R."/>
            <person name="Browne H."/>
            <person name="Corton N."/>
            <person name="Hauser H."/>
            <person name="Gamble J."/>
            <person name="Gilderthorp R."/>
            <person name="Marcello L."/>
            <person name="McQuillan J."/>
            <person name="Otto T.D."/>
            <person name="Quail M.A."/>
            <person name="Sanders M.J."/>
            <person name="van Tonder A."/>
            <person name="Ginger M.L."/>
            <person name="Field M.C."/>
            <person name="Barry J.D."/>
            <person name="Hertz-Fowler C."/>
            <person name="Berriman M."/>
        </authorList>
    </citation>
    <scope>NUCLEOTIDE SEQUENCE [LARGE SCALE GENOMIC DNA]</scope>
    <source>
        <strain evidence="1 2">IL3000</strain>
    </source>
</reference>
<comment type="caution">
    <text evidence="1">The sequence shown here is derived from an EMBL/GenBank/DDBJ whole genome shotgun (WGS) entry which is preliminary data.</text>
</comment>
<dbReference type="Proteomes" id="UP000000702">
    <property type="component" value="Unassembled WGS sequence"/>
</dbReference>
<dbReference type="AlphaFoldDB" id="F9W7L4"/>
<proteinExistence type="predicted"/>
<accession>F9W7L4</accession>
<reference evidence="2" key="1">
    <citation type="submission" date="2011-07" db="EMBL/GenBank/DDBJ databases">
        <title>Divergent evolution of antigenic variation in African trypanosomes.</title>
        <authorList>
            <person name="Jackson A.P."/>
            <person name="Berry A."/>
            <person name="Allison H.C."/>
            <person name="Burton P."/>
            <person name="Anderson J."/>
            <person name="Aslett M."/>
            <person name="Brown R."/>
            <person name="Corton N."/>
            <person name="Harris D."/>
            <person name="Hauser H."/>
            <person name="Gamble J."/>
            <person name="Gilderthorp R."/>
            <person name="McQuillan J."/>
            <person name="Quail M.A."/>
            <person name="Sanders M."/>
            <person name="Van Tonder A."/>
            <person name="Ginger M.L."/>
            <person name="Donelson J.E."/>
            <person name="Field M.C."/>
            <person name="Barry J.D."/>
            <person name="Berriman M."/>
            <person name="Hertz-Fowler C."/>
        </authorList>
    </citation>
    <scope>NUCLEOTIDE SEQUENCE [LARGE SCALE GENOMIC DNA]</scope>
    <source>
        <strain evidence="2">IL3000</strain>
    </source>
</reference>
<evidence type="ECO:0000313" key="2">
    <source>
        <dbReference type="Proteomes" id="UP000000702"/>
    </source>
</evidence>
<sequence>MRMWLYLRRCINPAPFGRVVPGAIHAQRRFVCLCVRWWTPVLMWLCFPTRCAHRVLFHASLRLWLLHCRSFLILSELFPLSFGTRNFFYLVLGYILDLSELSGGYRHHSNNICPLIISFSPFVGLFSGSARCR</sequence>